<keyword evidence="4 5" id="KW-0862">Zinc</keyword>
<evidence type="ECO:0000256" key="2">
    <source>
        <dbReference type="ARBA" id="ARBA00022737"/>
    </source>
</evidence>
<keyword evidence="2" id="KW-0677">Repeat</keyword>
<dbReference type="CDD" id="cd10719">
    <property type="entry name" value="DnaJ_zf"/>
    <property type="match status" value="1"/>
</dbReference>
<dbReference type="STRING" id="401625.A0A0P1BLP3"/>
<keyword evidence="1 5" id="KW-0479">Metal-binding</keyword>
<dbReference type="InterPro" id="IPR001305">
    <property type="entry name" value="HSP_DnaJ_Cys-rich_dom"/>
</dbReference>
<keyword evidence="6" id="KW-0812">Transmembrane</keyword>
<dbReference type="GO" id="GO:0005524">
    <property type="term" value="F:ATP binding"/>
    <property type="evidence" value="ECO:0007669"/>
    <property type="project" value="InterPro"/>
</dbReference>
<evidence type="ECO:0000259" key="7">
    <source>
        <dbReference type="PROSITE" id="PS50076"/>
    </source>
</evidence>
<dbReference type="Proteomes" id="UP000054845">
    <property type="component" value="Unassembled WGS sequence"/>
</dbReference>
<dbReference type="FunFam" id="2.60.260.20:FF:000013">
    <property type="entry name" value="DnaJ subfamily B member 11"/>
    <property type="match status" value="1"/>
</dbReference>
<keyword evidence="6" id="KW-1133">Transmembrane helix</keyword>
<name>A0A0P1BLP3_9BASI</name>
<dbReference type="GO" id="GO:0009408">
    <property type="term" value="P:response to heat"/>
    <property type="evidence" value="ECO:0007669"/>
    <property type="project" value="InterPro"/>
</dbReference>
<evidence type="ECO:0000259" key="8">
    <source>
        <dbReference type="PROSITE" id="PS51188"/>
    </source>
</evidence>
<dbReference type="Pfam" id="PF01556">
    <property type="entry name" value="DnaJ_C"/>
    <property type="match status" value="1"/>
</dbReference>
<dbReference type="SMART" id="SM00271">
    <property type="entry name" value="DnaJ"/>
    <property type="match status" value="1"/>
</dbReference>
<reference evidence="9 10" key="1">
    <citation type="submission" date="2014-09" db="EMBL/GenBank/DDBJ databases">
        <authorList>
            <person name="Magalhaes I.L.F."/>
            <person name="Oliveira U."/>
            <person name="Santos F.R."/>
            <person name="Vidigal T.H.D.A."/>
            <person name="Brescovit A.D."/>
            <person name="Santos A.J."/>
        </authorList>
    </citation>
    <scope>NUCLEOTIDE SEQUENCE [LARGE SCALE GENOMIC DNA]</scope>
</reference>
<dbReference type="InterPro" id="IPR002939">
    <property type="entry name" value="DnaJ_C"/>
</dbReference>
<dbReference type="Gene3D" id="1.10.287.110">
    <property type="entry name" value="DnaJ domain"/>
    <property type="match status" value="1"/>
</dbReference>
<proteinExistence type="inferred from homology"/>
<dbReference type="FunFam" id="2.10.230.10:FF:000001">
    <property type="entry name" value="DnaJ subfamily A member 2"/>
    <property type="match status" value="1"/>
</dbReference>
<dbReference type="GO" id="GO:0008270">
    <property type="term" value="F:zinc ion binding"/>
    <property type="evidence" value="ECO:0007669"/>
    <property type="project" value="UniProtKB-KW"/>
</dbReference>
<dbReference type="SUPFAM" id="SSF49493">
    <property type="entry name" value="HSP40/DnaJ peptide-binding domain"/>
    <property type="match status" value="2"/>
</dbReference>
<dbReference type="AlphaFoldDB" id="A0A0P1BLP3"/>
<dbReference type="InterPro" id="IPR044713">
    <property type="entry name" value="DNJA1/2-like"/>
</dbReference>
<dbReference type="CDD" id="cd10747">
    <property type="entry name" value="DnaJ_C"/>
    <property type="match status" value="1"/>
</dbReference>
<dbReference type="PROSITE" id="PS51188">
    <property type="entry name" value="ZF_CR"/>
    <property type="match status" value="1"/>
</dbReference>
<evidence type="ECO:0000256" key="3">
    <source>
        <dbReference type="ARBA" id="ARBA00022771"/>
    </source>
</evidence>
<dbReference type="PANTHER" id="PTHR43888">
    <property type="entry name" value="DNAJ-LIKE-2, ISOFORM A-RELATED"/>
    <property type="match status" value="1"/>
</dbReference>
<keyword evidence="6" id="KW-0472">Membrane</keyword>
<sequence>MARQLLSLRQREGRGKQRLLEAHRSRHVTLRAWQSLAIVAILFIAVFALSVEAAKDYYKIMGVDRQADDRTIKRAYRKLAQKLHPDKHPEKGDQFVELSEAYQILSEPETRKIYDRYGEDGVKRHQQQAGSAAGNDPMNVFRNFFGGGGGPFGQQGPRRGPNRNYNLEVGLEDMYRGRRVSVQHQRNVICAACDGSGAREKSDIHSCEACGGQGIRVVQQQIMPGFVTRSQVQCDRCGGQGQVIQHLCSRCNGQKVTVETVDLDVEILPGAREGEEIVFEGDADEGPDFEPGDVSFKLRSVRHKGDFRRRDNHLYTTYPISLADALLGFDHQLRHMDDHNVTLRRTTVTQPGWTQTIKGEGMPKRDDDGHGDLFVEYQVVMPDKIEGDIQTALEKIFARKATRGEPAKKSSHSHEEL</sequence>
<keyword evidence="10" id="KW-1185">Reference proteome</keyword>
<dbReference type="PRINTS" id="PR00625">
    <property type="entry name" value="JDOMAIN"/>
</dbReference>
<dbReference type="PROSITE" id="PS50076">
    <property type="entry name" value="DNAJ_2"/>
    <property type="match status" value="1"/>
</dbReference>
<protein>
    <submittedName>
        <fullName evidence="9">-domain-containing protein</fullName>
    </submittedName>
</protein>
<accession>A0A0P1BLP3</accession>
<dbReference type="GO" id="GO:0051082">
    <property type="term" value="F:unfolded protein binding"/>
    <property type="evidence" value="ECO:0007669"/>
    <property type="project" value="InterPro"/>
</dbReference>
<dbReference type="CDD" id="cd06257">
    <property type="entry name" value="DnaJ"/>
    <property type="match status" value="1"/>
</dbReference>
<feature type="domain" description="CR-type" evidence="8">
    <location>
        <begin position="177"/>
        <end position="260"/>
    </location>
</feature>
<feature type="zinc finger region" description="CR-type" evidence="5">
    <location>
        <begin position="177"/>
        <end position="260"/>
    </location>
</feature>
<dbReference type="Pfam" id="PF00226">
    <property type="entry name" value="DnaJ"/>
    <property type="match status" value="1"/>
</dbReference>
<dbReference type="Gene3D" id="2.10.230.10">
    <property type="entry name" value="Heat shock protein DnaJ, cysteine-rich domain"/>
    <property type="match status" value="1"/>
</dbReference>
<evidence type="ECO:0000313" key="9">
    <source>
        <dbReference type="EMBL" id="CEH16957.1"/>
    </source>
</evidence>
<dbReference type="Gene3D" id="2.60.260.20">
    <property type="entry name" value="Urease metallochaperone UreE, N-terminal domain"/>
    <property type="match status" value="2"/>
</dbReference>
<dbReference type="GO" id="GO:0006457">
    <property type="term" value="P:protein folding"/>
    <property type="evidence" value="ECO:0007669"/>
    <property type="project" value="InterPro"/>
</dbReference>
<evidence type="ECO:0000256" key="1">
    <source>
        <dbReference type="ARBA" id="ARBA00022723"/>
    </source>
</evidence>
<organism evidence="9 10">
    <name type="scientific">Ceraceosorus bombacis</name>
    <dbReference type="NCBI Taxonomy" id="401625"/>
    <lineage>
        <taxon>Eukaryota</taxon>
        <taxon>Fungi</taxon>
        <taxon>Dikarya</taxon>
        <taxon>Basidiomycota</taxon>
        <taxon>Ustilaginomycotina</taxon>
        <taxon>Exobasidiomycetes</taxon>
        <taxon>Ceraceosorales</taxon>
        <taxon>Ceraceosoraceae</taxon>
        <taxon>Ceraceosorus</taxon>
    </lineage>
</organism>
<evidence type="ECO:0000256" key="4">
    <source>
        <dbReference type="ARBA" id="ARBA00022833"/>
    </source>
</evidence>
<dbReference type="InterPro" id="IPR001623">
    <property type="entry name" value="DnaJ_domain"/>
</dbReference>
<dbReference type="SUPFAM" id="SSF57938">
    <property type="entry name" value="DnaJ/Hsp40 cysteine-rich domain"/>
    <property type="match status" value="1"/>
</dbReference>
<dbReference type="OrthoDB" id="550424at2759"/>
<dbReference type="GO" id="GO:0030544">
    <property type="term" value="F:Hsp70 protein binding"/>
    <property type="evidence" value="ECO:0007669"/>
    <property type="project" value="InterPro"/>
</dbReference>
<evidence type="ECO:0000256" key="5">
    <source>
        <dbReference type="PROSITE-ProRule" id="PRU00546"/>
    </source>
</evidence>
<evidence type="ECO:0000313" key="10">
    <source>
        <dbReference type="Proteomes" id="UP000054845"/>
    </source>
</evidence>
<evidence type="ECO:0000256" key="6">
    <source>
        <dbReference type="SAM" id="Phobius"/>
    </source>
</evidence>
<dbReference type="InterPro" id="IPR012724">
    <property type="entry name" value="DnaJ"/>
</dbReference>
<dbReference type="HAMAP" id="MF_01152">
    <property type="entry name" value="DnaJ"/>
    <property type="match status" value="1"/>
</dbReference>
<dbReference type="InterPro" id="IPR008971">
    <property type="entry name" value="HSP40/DnaJ_pept-bd"/>
</dbReference>
<dbReference type="EMBL" id="CCYA01000253">
    <property type="protein sequence ID" value="CEH16957.1"/>
    <property type="molecule type" value="Genomic_DNA"/>
</dbReference>
<feature type="domain" description="J" evidence="7">
    <location>
        <begin position="56"/>
        <end position="118"/>
    </location>
</feature>
<dbReference type="InterPro" id="IPR036869">
    <property type="entry name" value="J_dom_sf"/>
</dbReference>
<feature type="transmembrane region" description="Helical" evidence="6">
    <location>
        <begin position="32"/>
        <end position="51"/>
    </location>
</feature>
<keyword evidence="3 5" id="KW-0863">Zinc-finger</keyword>
<dbReference type="Pfam" id="PF00684">
    <property type="entry name" value="DnaJ_CXXCXGXG"/>
    <property type="match status" value="1"/>
</dbReference>
<dbReference type="SUPFAM" id="SSF46565">
    <property type="entry name" value="Chaperone J-domain"/>
    <property type="match status" value="1"/>
</dbReference>
<dbReference type="InterPro" id="IPR036410">
    <property type="entry name" value="HSP_DnaJ_Cys-rich_dom_sf"/>
</dbReference>